<feature type="transmembrane region" description="Helical" evidence="1">
    <location>
        <begin position="166"/>
        <end position="194"/>
    </location>
</feature>
<feature type="transmembrane region" description="Helical" evidence="1">
    <location>
        <begin position="128"/>
        <end position="146"/>
    </location>
</feature>
<feature type="transmembrane region" description="Helical" evidence="1">
    <location>
        <begin position="351"/>
        <end position="371"/>
    </location>
</feature>
<comment type="caution">
    <text evidence="2">The sequence shown here is derived from an EMBL/GenBank/DDBJ whole genome shotgun (WGS) entry which is preliminary data.</text>
</comment>
<feature type="transmembrane region" description="Helical" evidence="1">
    <location>
        <begin position="322"/>
        <end position="345"/>
    </location>
</feature>
<organism evidence="2 3">
    <name type="scientific">Candidatus Roizmanbacteria bacterium CG22_combo_CG10-13_8_21_14_all_38_20</name>
    <dbReference type="NCBI Taxonomy" id="1974862"/>
    <lineage>
        <taxon>Bacteria</taxon>
        <taxon>Candidatus Roizmaniibacteriota</taxon>
    </lineage>
</organism>
<keyword evidence="1" id="KW-0472">Membrane</keyword>
<feature type="transmembrane region" description="Helical" evidence="1">
    <location>
        <begin position="291"/>
        <end position="313"/>
    </location>
</feature>
<accession>A0A2H0BUA2</accession>
<keyword evidence="1" id="KW-1133">Transmembrane helix</keyword>
<keyword evidence="1" id="KW-0812">Transmembrane</keyword>
<evidence type="ECO:0000313" key="3">
    <source>
        <dbReference type="Proteomes" id="UP000231246"/>
    </source>
</evidence>
<dbReference type="Proteomes" id="UP000231246">
    <property type="component" value="Unassembled WGS sequence"/>
</dbReference>
<dbReference type="EMBL" id="PCTA01000032">
    <property type="protein sequence ID" value="PIP61253.1"/>
    <property type="molecule type" value="Genomic_DNA"/>
</dbReference>
<feature type="non-terminal residue" evidence="2">
    <location>
        <position position="1"/>
    </location>
</feature>
<feature type="transmembrane region" description="Helical" evidence="1">
    <location>
        <begin position="245"/>
        <end position="271"/>
    </location>
</feature>
<feature type="transmembrane region" description="Helical" evidence="1">
    <location>
        <begin position="383"/>
        <end position="406"/>
    </location>
</feature>
<gene>
    <name evidence="2" type="ORF">COW99_05070</name>
</gene>
<reference evidence="2 3" key="1">
    <citation type="submission" date="2017-09" db="EMBL/GenBank/DDBJ databases">
        <title>Depth-based differentiation of microbial function through sediment-hosted aquifers and enrichment of novel symbionts in the deep terrestrial subsurface.</title>
        <authorList>
            <person name="Probst A.J."/>
            <person name="Ladd B."/>
            <person name="Jarett J.K."/>
            <person name="Geller-Mcgrath D.E."/>
            <person name="Sieber C.M."/>
            <person name="Emerson J.B."/>
            <person name="Anantharaman K."/>
            <person name="Thomas B.C."/>
            <person name="Malmstrom R."/>
            <person name="Stieglmeier M."/>
            <person name="Klingl A."/>
            <person name="Woyke T."/>
            <person name="Ryan C.M."/>
            <person name="Banfield J.F."/>
        </authorList>
    </citation>
    <scope>NUCLEOTIDE SEQUENCE [LARGE SCALE GENOMIC DNA]</scope>
    <source>
        <strain evidence="2">CG22_combo_CG10-13_8_21_14_all_38_20</strain>
    </source>
</reference>
<evidence type="ECO:0000313" key="2">
    <source>
        <dbReference type="EMBL" id="PIP61253.1"/>
    </source>
</evidence>
<protein>
    <submittedName>
        <fullName evidence="2">Uncharacterized protein</fullName>
    </submittedName>
</protein>
<dbReference type="AlphaFoldDB" id="A0A2H0BUA2"/>
<sequence>TKVSAGWVFSGLENSGEARDVAEDNGSLNLEASTQKMVDEYFVSLNCSLGGVGCTNKPDKFHAFYDRSVLGASQKVISLAYAFPPASTSNYLAFMGSKSGLIDKTYAQGIGYSGLQPILGLWNAMKNTSYVVILIVLVFMGILIMFRKSLDPQTVLTFQMAIPRVIITIVLITFSYAIAGFVIDLIYLSILFVIQIFESSKLLDVGAIAQAKQDFTSGSPWVIFGYTLKSIPVDAGGLFSGGSGILVGLGAFGPLGITFGVIAFIIGAVISGLFETVSGGGGVGLNIIGNIVSPFVMLIVFVGLISVAFRLIWMLINAYIQLIINIVFAPIMLLGDLFSGGASFWNWFTNLLGFAVVYPVTALLLLTAYVINIQLKDIGGLWVAPMVPGFSSEVIGSIIGIGVLFMIPQIVKSVQEVFKPSSPVSITGGTAVAPLTGAFNMGMNLFQTYRLFRPHQLLSKEAQEGLAHMSDAVKKT</sequence>
<feature type="transmembrane region" description="Helical" evidence="1">
    <location>
        <begin position="426"/>
        <end position="446"/>
    </location>
</feature>
<evidence type="ECO:0000256" key="1">
    <source>
        <dbReference type="SAM" id="Phobius"/>
    </source>
</evidence>
<name>A0A2H0BUA2_9BACT</name>
<proteinExistence type="predicted"/>